<proteinExistence type="predicted"/>
<evidence type="ECO:0000313" key="2">
    <source>
        <dbReference type="EMBL" id="RZS71795.1"/>
    </source>
</evidence>
<evidence type="ECO:0000313" key="3">
    <source>
        <dbReference type="Proteomes" id="UP000293874"/>
    </source>
</evidence>
<dbReference type="GO" id="GO:0005840">
    <property type="term" value="C:ribosome"/>
    <property type="evidence" value="ECO:0007669"/>
    <property type="project" value="UniProtKB-KW"/>
</dbReference>
<dbReference type="Pfam" id="PF00583">
    <property type="entry name" value="Acetyltransf_1"/>
    <property type="match status" value="1"/>
</dbReference>
<dbReference type="InterPro" id="IPR000182">
    <property type="entry name" value="GNAT_dom"/>
</dbReference>
<comment type="caution">
    <text evidence="2">The sequence shown here is derived from an EMBL/GenBank/DDBJ whole genome shotgun (WGS) entry which is preliminary data.</text>
</comment>
<dbReference type="OrthoDB" id="961272at2"/>
<accession>A0A4Q7MSM0</accession>
<dbReference type="AlphaFoldDB" id="A0A4Q7MSM0"/>
<gene>
    <name evidence="2" type="ORF">EV199_3708</name>
</gene>
<reference evidence="2 3" key="1">
    <citation type="submission" date="2019-02" db="EMBL/GenBank/DDBJ databases">
        <title>Genomic Encyclopedia of Type Strains, Phase IV (KMG-IV): sequencing the most valuable type-strain genomes for metagenomic binning, comparative biology and taxonomic classification.</title>
        <authorList>
            <person name="Goeker M."/>
        </authorList>
    </citation>
    <scope>NUCLEOTIDE SEQUENCE [LARGE SCALE GENOMIC DNA]</scope>
    <source>
        <strain evidence="2 3">DSM 18116</strain>
    </source>
</reference>
<protein>
    <submittedName>
        <fullName evidence="2">Ribosomal protein S18 acetylase RimI-like enzyme</fullName>
    </submittedName>
</protein>
<dbReference type="Gene3D" id="3.40.630.30">
    <property type="match status" value="1"/>
</dbReference>
<dbReference type="PROSITE" id="PS51186">
    <property type="entry name" value="GNAT"/>
    <property type="match status" value="1"/>
</dbReference>
<feature type="domain" description="N-acetyltransferase" evidence="1">
    <location>
        <begin position="8"/>
        <end position="164"/>
    </location>
</feature>
<organism evidence="2 3">
    <name type="scientific">Pseudobacter ginsenosidimutans</name>
    <dbReference type="NCBI Taxonomy" id="661488"/>
    <lineage>
        <taxon>Bacteria</taxon>
        <taxon>Pseudomonadati</taxon>
        <taxon>Bacteroidota</taxon>
        <taxon>Chitinophagia</taxon>
        <taxon>Chitinophagales</taxon>
        <taxon>Chitinophagaceae</taxon>
        <taxon>Pseudobacter</taxon>
    </lineage>
</organism>
<keyword evidence="2" id="KW-0687">Ribonucleoprotein</keyword>
<dbReference type="GO" id="GO:0016747">
    <property type="term" value="F:acyltransferase activity, transferring groups other than amino-acyl groups"/>
    <property type="evidence" value="ECO:0007669"/>
    <property type="project" value="InterPro"/>
</dbReference>
<dbReference type="SUPFAM" id="SSF55729">
    <property type="entry name" value="Acyl-CoA N-acyltransferases (Nat)"/>
    <property type="match status" value="1"/>
</dbReference>
<dbReference type="EMBL" id="SGXA01000002">
    <property type="protein sequence ID" value="RZS71795.1"/>
    <property type="molecule type" value="Genomic_DNA"/>
</dbReference>
<sequence>MTTASYDISILPYVPAYRKGCVDAFASNIPKYFTTDEVRQFDDWLDYLEGSKELYPDEENRYYVALLQNEVIACGGFGYNPATNQATLAWGLVHNSYHRKGIGSALLYHRLNKVAELYPTAVLWLDTTQHSYPFFERHGFVIEKITKDSYAPGMDRYDMKWQKK</sequence>
<dbReference type="Proteomes" id="UP000293874">
    <property type="component" value="Unassembled WGS sequence"/>
</dbReference>
<dbReference type="RefSeq" id="WP_130542269.1">
    <property type="nucleotide sequence ID" value="NZ_CP042431.1"/>
</dbReference>
<name>A0A4Q7MSM0_9BACT</name>
<dbReference type="InterPro" id="IPR016181">
    <property type="entry name" value="Acyl_CoA_acyltransferase"/>
</dbReference>
<keyword evidence="3" id="KW-1185">Reference proteome</keyword>
<keyword evidence="2" id="KW-0689">Ribosomal protein</keyword>
<evidence type="ECO:0000259" key="1">
    <source>
        <dbReference type="PROSITE" id="PS51186"/>
    </source>
</evidence>
<dbReference type="CDD" id="cd04301">
    <property type="entry name" value="NAT_SF"/>
    <property type="match status" value="1"/>
</dbReference>